<dbReference type="EMBL" id="VMNK01000018">
    <property type="protein sequence ID" value="TVO51900.1"/>
    <property type="molecule type" value="Genomic_DNA"/>
</dbReference>
<dbReference type="OrthoDB" id="8527941at2"/>
<dbReference type="InterPro" id="IPR025293">
    <property type="entry name" value="YfiR/HmsC-like"/>
</dbReference>
<dbReference type="Proteomes" id="UP000319502">
    <property type="component" value="Unassembled WGS sequence"/>
</dbReference>
<protein>
    <submittedName>
        <fullName evidence="2">YfiR family protein</fullName>
    </submittedName>
</protein>
<sequence>MDILSGTTVRWRALLPFLLALLAASPLRAAPPTEYQLKAVFLLNFARYATWPDEALADSDAIDICVLGRDPFGEHLSGLEARQAQGRAVKVHYPAAALEAKGCEVVFVAASEQRRLNAILRELEDWPVLTVSDIDGFIEAGGNIGLVTVDDRIRFDINRSTVATQHLRLSAQLLKLARRLIGREGD</sequence>
<gene>
    <name evidence="2" type="ORF">FHP91_18545</name>
</gene>
<dbReference type="AlphaFoldDB" id="A0A557QG89"/>
<feature type="chain" id="PRO_5021759006" evidence="1">
    <location>
        <begin position="30"/>
        <end position="186"/>
    </location>
</feature>
<proteinExistence type="predicted"/>
<evidence type="ECO:0000313" key="2">
    <source>
        <dbReference type="EMBL" id="TVO51900.1"/>
    </source>
</evidence>
<name>A0A557QG89_9RHOO</name>
<organism evidence="2 3">
    <name type="scientific">Denitromonas halophila</name>
    <dbReference type="NCBI Taxonomy" id="1629404"/>
    <lineage>
        <taxon>Bacteria</taxon>
        <taxon>Pseudomonadati</taxon>
        <taxon>Pseudomonadota</taxon>
        <taxon>Betaproteobacteria</taxon>
        <taxon>Rhodocyclales</taxon>
        <taxon>Zoogloeaceae</taxon>
        <taxon>Denitromonas</taxon>
    </lineage>
</organism>
<evidence type="ECO:0000256" key="1">
    <source>
        <dbReference type="SAM" id="SignalP"/>
    </source>
</evidence>
<reference evidence="2 3" key="1">
    <citation type="submission" date="2019-07" db="EMBL/GenBank/DDBJ databases">
        <title>The pathways for chlorine oxyanion respiration interact through the shared metabolite chlorate.</title>
        <authorList>
            <person name="Barnum T.P."/>
            <person name="Cheng Y."/>
            <person name="Hill K.A."/>
            <person name="Lucas L.N."/>
            <person name="Carlson H.K."/>
            <person name="Coates J.D."/>
        </authorList>
    </citation>
    <scope>NUCLEOTIDE SEQUENCE [LARGE SCALE GENOMIC DNA]</scope>
    <source>
        <strain evidence="2 3">SFB-3</strain>
    </source>
</reference>
<accession>A0A557QG89</accession>
<evidence type="ECO:0000313" key="3">
    <source>
        <dbReference type="Proteomes" id="UP000319502"/>
    </source>
</evidence>
<keyword evidence="3" id="KW-1185">Reference proteome</keyword>
<feature type="signal peptide" evidence="1">
    <location>
        <begin position="1"/>
        <end position="29"/>
    </location>
</feature>
<comment type="caution">
    <text evidence="2">The sequence shown here is derived from an EMBL/GenBank/DDBJ whole genome shotgun (WGS) entry which is preliminary data.</text>
</comment>
<dbReference type="Pfam" id="PF13689">
    <property type="entry name" value="DUF4154"/>
    <property type="match status" value="1"/>
</dbReference>
<keyword evidence="1" id="KW-0732">Signal</keyword>